<keyword evidence="2" id="KW-1185">Reference proteome</keyword>
<accession>A0A1T2KTF0</accession>
<comment type="caution">
    <text evidence="1">The sequence shown here is derived from an EMBL/GenBank/DDBJ whole genome shotgun (WGS) entry which is preliminary data.</text>
</comment>
<evidence type="ECO:0000313" key="1">
    <source>
        <dbReference type="EMBL" id="OOZ36071.1"/>
    </source>
</evidence>
<gene>
    <name evidence="1" type="ORF">BOW52_10965</name>
</gene>
<feature type="non-terminal residue" evidence="1">
    <location>
        <position position="1"/>
    </location>
</feature>
<sequence>KDIIPVLSALSEMEIKGTIKLEADKHLLQLKFDTECASYTISVPFCDKQMKRFDTHMESYGNS</sequence>
<name>A0A1T2KTF0_9GAMM</name>
<dbReference type="Proteomes" id="UP000190198">
    <property type="component" value="Unassembled WGS sequence"/>
</dbReference>
<organism evidence="1 2">
    <name type="scientific">Solemya elarraichensis gill symbiont</name>
    <dbReference type="NCBI Taxonomy" id="1918949"/>
    <lineage>
        <taxon>Bacteria</taxon>
        <taxon>Pseudomonadati</taxon>
        <taxon>Pseudomonadota</taxon>
        <taxon>Gammaproteobacteria</taxon>
        <taxon>sulfur-oxidizing symbionts</taxon>
    </lineage>
</organism>
<reference evidence="1 2" key="1">
    <citation type="submission" date="2016-11" db="EMBL/GenBank/DDBJ databases">
        <title>Mixed transmission modes and dynamic genome evolution in an obligate animal-bacterial symbiosis.</title>
        <authorList>
            <person name="Russell S.L."/>
            <person name="Corbett-Detig R.B."/>
            <person name="Cavanaugh C.M."/>
        </authorList>
    </citation>
    <scope>NUCLEOTIDE SEQUENCE [LARGE SCALE GENOMIC DNA]</scope>
    <source>
        <strain evidence="1">Sp-SM6</strain>
    </source>
</reference>
<protein>
    <submittedName>
        <fullName evidence="1">Uncharacterized protein</fullName>
    </submittedName>
</protein>
<dbReference type="EMBL" id="MPRK01000351">
    <property type="protein sequence ID" value="OOZ36071.1"/>
    <property type="molecule type" value="Genomic_DNA"/>
</dbReference>
<dbReference type="RefSeq" id="WP_167367352.1">
    <property type="nucleotide sequence ID" value="NZ_MPRK01000351.1"/>
</dbReference>
<dbReference type="AlphaFoldDB" id="A0A1T2KTF0"/>
<proteinExistence type="predicted"/>
<evidence type="ECO:0000313" key="2">
    <source>
        <dbReference type="Proteomes" id="UP000190198"/>
    </source>
</evidence>